<feature type="domain" description="N-acetyltransferase" evidence="3">
    <location>
        <begin position="1"/>
        <end position="154"/>
    </location>
</feature>
<organism evidence="4 5">
    <name type="scientific">Streptomyces albidocamelliae</name>
    <dbReference type="NCBI Taxonomy" id="2981135"/>
    <lineage>
        <taxon>Bacteria</taxon>
        <taxon>Bacillati</taxon>
        <taxon>Actinomycetota</taxon>
        <taxon>Actinomycetes</taxon>
        <taxon>Kitasatosporales</taxon>
        <taxon>Streptomycetaceae</taxon>
        <taxon>Streptomyces</taxon>
    </lineage>
</organism>
<name>A0ABY6EFG2_9ACTN</name>
<dbReference type="CDD" id="cd04301">
    <property type="entry name" value="NAT_SF"/>
    <property type="match status" value="1"/>
</dbReference>
<dbReference type="SUPFAM" id="SSF55729">
    <property type="entry name" value="Acyl-CoA N-acyltransferases (Nat)"/>
    <property type="match status" value="1"/>
</dbReference>
<gene>
    <name evidence="4" type="ORF">N8I86_01450</name>
</gene>
<accession>A0ABY6EFG2</accession>
<dbReference type="PROSITE" id="PS51186">
    <property type="entry name" value="GNAT"/>
    <property type="match status" value="1"/>
</dbReference>
<evidence type="ECO:0000313" key="5">
    <source>
        <dbReference type="Proteomes" id="UP001060733"/>
    </source>
</evidence>
<dbReference type="Pfam" id="PF00583">
    <property type="entry name" value="Acetyltransf_1"/>
    <property type="match status" value="1"/>
</dbReference>
<evidence type="ECO:0000259" key="3">
    <source>
        <dbReference type="PROSITE" id="PS51186"/>
    </source>
</evidence>
<reference evidence="4" key="1">
    <citation type="submission" date="2022-10" db="EMBL/GenBank/DDBJ databases">
        <authorList>
            <person name="Mo P."/>
        </authorList>
    </citation>
    <scope>NUCLEOTIDE SEQUENCE</scope>
    <source>
        <strain evidence="4">HUAS 14-6</strain>
    </source>
</reference>
<dbReference type="PANTHER" id="PTHR43877:SF1">
    <property type="entry name" value="ACETYLTRANSFERASE"/>
    <property type="match status" value="1"/>
</dbReference>
<dbReference type="InterPro" id="IPR000182">
    <property type="entry name" value="GNAT_dom"/>
</dbReference>
<dbReference type="InterPro" id="IPR016181">
    <property type="entry name" value="Acyl_CoA_acyltransferase"/>
</dbReference>
<sequence>MDVRVEIAREAGQELVDAFGRLLPQLSSRAEPLDHEAVERMVTSDATTVLVARTVDGIAGTLTLALLPLPSGLRGRIEDVVVDSAARGQGIAGLLIQEALRIAEEAGAHTVDLTSRPDREAANRLYERLGFHARRSTVYRVEGYPADPAGKPLTALDANR</sequence>
<dbReference type="InterPro" id="IPR050832">
    <property type="entry name" value="Bact_Acetyltransf"/>
</dbReference>
<keyword evidence="5" id="KW-1185">Reference proteome</keyword>
<dbReference type="Proteomes" id="UP001060733">
    <property type="component" value="Chromosome"/>
</dbReference>
<keyword evidence="1" id="KW-0808">Transferase</keyword>
<proteinExistence type="predicted"/>
<dbReference type="RefSeq" id="WP_263276840.1">
    <property type="nucleotide sequence ID" value="NZ_CP106795.1"/>
</dbReference>
<evidence type="ECO:0000256" key="1">
    <source>
        <dbReference type="ARBA" id="ARBA00022679"/>
    </source>
</evidence>
<evidence type="ECO:0000256" key="2">
    <source>
        <dbReference type="ARBA" id="ARBA00023315"/>
    </source>
</evidence>
<dbReference type="PANTHER" id="PTHR43877">
    <property type="entry name" value="AMINOALKYLPHOSPHONATE N-ACETYLTRANSFERASE-RELATED-RELATED"/>
    <property type="match status" value="1"/>
</dbReference>
<keyword evidence="2" id="KW-0012">Acyltransferase</keyword>
<evidence type="ECO:0000313" key="4">
    <source>
        <dbReference type="EMBL" id="UXY33522.1"/>
    </source>
</evidence>
<dbReference type="EMBL" id="CP106795">
    <property type="protein sequence ID" value="UXY33522.1"/>
    <property type="molecule type" value="Genomic_DNA"/>
</dbReference>
<protein>
    <submittedName>
        <fullName evidence="4">GNAT family N-acetyltransferase</fullName>
    </submittedName>
</protein>
<dbReference type="Gene3D" id="3.40.630.30">
    <property type="match status" value="1"/>
</dbReference>